<keyword evidence="1" id="KW-0732">Signal</keyword>
<proteinExistence type="predicted"/>
<reference evidence="2 3" key="1">
    <citation type="submission" date="2020-07" db="EMBL/GenBank/DDBJ databases">
        <authorList>
            <person name="Feng X."/>
        </authorList>
    </citation>
    <scope>NUCLEOTIDE SEQUENCE [LARGE SCALE GENOMIC DNA]</scope>
    <source>
        <strain evidence="2 3">JCM14086</strain>
    </source>
</reference>
<feature type="chain" id="PRO_5031280484" evidence="1">
    <location>
        <begin position="16"/>
        <end position="227"/>
    </location>
</feature>
<accession>A0A7X1AY78</accession>
<comment type="caution">
    <text evidence="2">The sequence shown here is derived from an EMBL/GenBank/DDBJ whole genome shotgun (WGS) entry which is preliminary data.</text>
</comment>
<organism evidence="2 3">
    <name type="scientific">Puniceicoccus vermicola</name>
    <dbReference type="NCBI Taxonomy" id="388746"/>
    <lineage>
        <taxon>Bacteria</taxon>
        <taxon>Pseudomonadati</taxon>
        <taxon>Verrucomicrobiota</taxon>
        <taxon>Opitutia</taxon>
        <taxon>Puniceicoccales</taxon>
        <taxon>Puniceicoccaceae</taxon>
        <taxon>Puniceicoccus</taxon>
    </lineage>
</organism>
<dbReference type="RefSeq" id="WP_185691848.1">
    <property type="nucleotide sequence ID" value="NZ_JACHVA010000046.1"/>
</dbReference>
<evidence type="ECO:0000313" key="3">
    <source>
        <dbReference type="Proteomes" id="UP000525652"/>
    </source>
</evidence>
<keyword evidence="3" id="KW-1185">Reference proteome</keyword>
<evidence type="ECO:0000313" key="2">
    <source>
        <dbReference type="EMBL" id="MBC2601123.1"/>
    </source>
</evidence>
<dbReference type="EMBL" id="JACHVA010000046">
    <property type="protein sequence ID" value="MBC2601123.1"/>
    <property type="molecule type" value="Genomic_DNA"/>
</dbReference>
<gene>
    <name evidence="2" type="ORF">H5P30_04935</name>
</gene>
<dbReference type="Proteomes" id="UP000525652">
    <property type="component" value="Unassembled WGS sequence"/>
</dbReference>
<protein>
    <submittedName>
        <fullName evidence="2">Uncharacterized protein</fullName>
    </submittedName>
</protein>
<name>A0A7X1AY78_9BACT</name>
<feature type="signal peptide" evidence="1">
    <location>
        <begin position="1"/>
        <end position="15"/>
    </location>
</feature>
<evidence type="ECO:0000256" key="1">
    <source>
        <dbReference type="SAM" id="SignalP"/>
    </source>
</evidence>
<sequence length="227" mass="26231">MKFLVLLVIILGALAAAEKFTDGSLSKGLRSKIYSEERTQQSPQKSIPQRQNYQITDTQGRALDCILLAKRENFIQIKRAADGQEFLLPIDKLSEENRQEFANIEDFNEDSMRDLLFERAQREVSVTLLYMSGNQKYRHPQTGQMIMTADGRKLEFYRGLLEKMEIPYREELVETQPAGENLVYLPLGISEVPCIRVGGQTLTCNSKWRFQDIVIDDYLAQLRNPYR</sequence>
<dbReference type="AlphaFoldDB" id="A0A7X1AY78"/>